<dbReference type="Gene3D" id="1.10.750.20">
    <property type="entry name" value="SOCS box"/>
    <property type="match status" value="1"/>
</dbReference>
<dbReference type="Pfam" id="PF07525">
    <property type="entry name" value="SOCS_box"/>
    <property type="match status" value="1"/>
</dbReference>
<evidence type="ECO:0000313" key="9">
    <source>
        <dbReference type="EMBL" id="KAK9400255.1"/>
    </source>
</evidence>
<dbReference type="GO" id="GO:0016567">
    <property type="term" value="P:protein ubiquitination"/>
    <property type="evidence" value="ECO:0007669"/>
    <property type="project" value="TreeGrafter"/>
</dbReference>
<dbReference type="SUPFAM" id="SSF48403">
    <property type="entry name" value="Ankyrin repeat"/>
    <property type="match status" value="1"/>
</dbReference>
<comment type="pathway">
    <text evidence="1">Protein modification; protein ubiquitination.</text>
</comment>
<organism evidence="9 10">
    <name type="scientific">Crotalus adamanteus</name>
    <name type="common">Eastern diamondback rattlesnake</name>
    <dbReference type="NCBI Taxonomy" id="8729"/>
    <lineage>
        <taxon>Eukaryota</taxon>
        <taxon>Metazoa</taxon>
        <taxon>Chordata</taxon>
        <taxon>Craniata</taxon>
        <taxon>Vertebrata</taxon>
        <taxon>Euteleostomi</taxon>
        <taxon>Lepidosauria</taxon>
        <taxon>Squamata</taxon>
        <taxon>Bifurcata</taxon>
        <taxon>Unidentata</taxon>
        <taxon>Episquamata</taxon>
        <taxon>Toxicofera</taxon>
        <taxon>Serpentes</taxon>
        <taxon>Colubroidea</taxon>
        <taxon>Viperidae</taxon>
        <taxon>Crotalinae</taxon>
        <taxon>Crotalus</taxon>
    </lineage>
</organism>
<feature type="repeat" description="ANK" evidence="6">
    <location>
        <begin position="376"/>
        <end position="408"/>
    </location>
</feature>
<dbReference type="SMART" id="SM00969">
    <property type="entry name" value="SOCS_box"/>
    <property type="match status" value="1"/>
</dbReference>
<sequence>MGRGPRLASRGRWEGASLSPQESPPVLGLSLFMLLDLSGALDLRKAQRNDALALLLCKFEGGRGEKRTDASSALDPALSCHTPSPHKLTLPLPSLACCVNAWGDACRPGPRRGLSPPVLERASRVTGCGSWKAEPGMRLGSQGSPRPAWQDPRPGICTLGFAFPGRSALPRKRKTAVASSESTGGTLAPFGEGSESRGGGKRETEGLCQAFWAERTPVHEAARSGEIHQLQELIRNGACVNLVTYDSITPLHEASLRGQTRCVEILLAAGAQVDARNIDGSTPLCDACASGSIDCVKVLLSHGAKVNPPLYIASPLHEACLNGSAECVRLLIEVGANLEAHDCHFGTPLHVACAREHLDCVKLLLNAGANVNAAKLHETALHHAAKVRNADLAEMLIEFGGNVYARDNRGKKPSDYSQSNSSAKCFAYYERTPLRLSQLCRLSLRQALGRTALEKIPHLHIPTKLVEFLSYSQ</sequence>
<feature type="region of interest" description="Disordered" evidence="7">
    <location>
        <begin position="172"/>
        <end position="202"/>
    </location>
</feature>
<evidence type="ECO:0000256" key="3">
    <source>
        <dbReference type="ARBA" id="ARBA00022737"/>
    </source>
</evidence>
<protein>
    <submittedName>
        <fullName evidence="9">Ankyrin repeat and SOCS box protein 13</fullName>
    </submittedName>
</protein>
<feature type="repeat" description="ANK" evidence="6">
    <location>
        <begin position="314"/>
        <end position="343"/>
    </location>
</feature>
<dbReference type="PROSITE" id="PS50088">
    <property type="entry name" value="ANK_REPEAT"/>
    <property type="match status" value="6"/>
</dbReference>
<dbReference type="InterPro" id="IPR002110">
    <property type="entry name" value="Ankyrin_rpt"/>
</dbReference>
<dbReference type="PROSITE" id="PS50297">
    <property type="entry name" value="ANK_REP_REGION"/>
    <property type="match status" value="6"/>
</dbReference>
<accession>A0AAW1BDN3</accession>
<dbReference type="GO" id="GO:0045732">
    <property type="term" value="P:positive regulation of protein catabolic process"/>
    <property type="evidence" value="ECO:0007669"/>
    <property type="project" value="TreeGrafter"/>
</dbReference>
<comment type="caution">
    <text evidence="9">The sequence shown here is derived from an EMBL/GenBank/DDBJ whole genome shotgun (WGS) entry which is preliminary data.</text>
</comment>
<reference evidence="9 10" key="1">
    <citation type="journal article" date="2024" name="Proc. Natl. Acad. Sci. U.S.A.">
        <title>The genetic regulatory architecture and epigenomic basis for age-related changes in rattlesnake venom.</title>
        <authorList>
            <person name="Hogan M.P."/>
            <person name="Holding M.L."/>
            <person name="Nystrom G.S."/>
            <person name="Colston T.J."/>
            <person name="Bartlett D.A."/>
            <person name="Mason A.J."/>
            <person name="Ellsworth S.A."/>
            <person name="Rautsaw R.M."/>
            <person name="Lawrence K.C."/>
            <person name="Strickland J.L."/>
            <person name="He B."/>
            <person name="Fraser P."/>
            <person name="Margres M.J."/>
            <person name="Gilbert D.M."/>
            <person name="Gibbs H.L."/>
            <person name="Parkinson C.L."/>
            <person name="Rokyta D.R."/>
        </authorList>
    </citation>
    <scope>NUCLEOTIDE SEQUENCE [LARGE SCALE GENOMIC DNA]</scope>
    <source>
        <strain evidence="9">DRR0105</strain>
    </source>
</reference>
<proteinExistence type="inferred from homology"/>
<dbReference type="Proteomes" id="UP001474421">
    <property type="component" value="Unassembled WGS sequence"/>
</dbReference>
<dbReference type="PANTHER" id="PTHR24136:SF53">
    <property type="entry name" value="ANKYRIN REPEAT AND SOCS BOX CONTAINING 13"/>
    <property type="match status" value="1"/>
</dbReference>
<evidence type="ECO:0000259" key="8">
    <source>
        <dbReference type="PROSITE" id="PS50225"/>
    </source>
</evidence>
<gene>
    <name evidence="9" type="ORF">NXF25_013274</name>
</gene>
<dbReference type="InterPro" id="IPR001496">
    <property type="entry name" value="SOCS_box"/>
</dbReference>
<feature type="region of interest" description="Disordered" evidence="7">
    <location>
        <begin position="1"/>
        <end position="23"/>
    </location>
</feature>
<dbReference type="InterPro" id="IPR036770">
    <property type="entry name" value="Ankyrin_rpt-contain_sf"/>
</dbReference>
<keyword evidence="5 6" id="KW-0040">ANK repeat</keyword>
<evidence type="ECO:0000256" key="7">
    <source>
        <dbReference type="SAM" id="MobiDB-lite"/>
    </source>
</evidence>
<evidence type="ECO:0000313" key="10">
    <source>
        <dbReference type="Proteomes" id="UP001474421"/>
    </source>
</evidence>
<keyword evidence="10" id="KW-1185">Reference proteome</keyword>
<keyword evidence="4" id="KW-0833">Ubl conjugation pathway</keyword>
<dbReference type="AlphaFoldDB" id="A0AAW1BDN3"/>
<dbReference type="EMBL" id="JAOTOJ010000006">
    <property type="protein sequence ID" value="KAK9400255.1"/>
    <property type="molecule type" value="Genomic_DNA"/>
</dbReference>
<comment type="similarity">
    <text evidence="2">Belongs to the ankyrin SOCS box (ASB) family.</text>
</comment>
<dbReference type="Gene3D" id="1.25.40.20">
    <property type="entry name" value="Ankyrin repeat-containing domain"/>
    <property type="match status" value="1"/>
</dbReference>
<name>A0AAW1BDN3_CROAD</name>
<dbReference type="PRINTS" id="PR01415">
    <property type="entry name" value="ANKYRIN"/>
</dbReference>
<feature type="repeat" description="ANK" evidence="6">
    <location>
        <begin position="213"/>
        <end position="245"/>
    </location>
</feature>
<evidence type="ECO:0000256" key="1">
    <source>
        <dbReference type="ARBA" id="ARBA00004906"/>
    </source>
</evidence>
<evidence type="ECO:0000256" key="5">
    <source>
        <dbReference type="ARBA" id="ARBA00023043"/>
    </source>
</evidence>
<evidence type="ECO:0000256" key="4">
    <source>
        <dbReference type="ARBA" id="ARBA00022786"/>
    </source>
</evidence>
<dbReference type="Pfam" id="PF00023">
    <property type="entry name" value="Ank"/>
    <property type="match status" value="1"/>
</dbReference>
<evidence type="ECO:0000256" key="6">
    <source>
        <dbReference type="PROSITE-ProRule" id="PRU00023"/>
    </source>
</evidence>
<dbReference type="SMART" id="SM00248">
    <property type="entry name" value="ANK"/>
    <property type="match status" value="6"/>
</dbReference>
<evidence type="ECO:0000256" key="2">
    <source>
        <dbReference type="ARBA" id="ARBA00005949"/>
    </source>
</evidence>
<dbReference type="InterPro" id="IPR051573">
    <property type="entry name" value="Ankyrin-SOCS_box_domain"/>
</dbReference>
<dbReference type="Pfam" id="PF12796">
    <property type="entry name" value="Ank_2"/>
    <property type="match status" value="2"/>
</dbReference>
<feature type="repeat" description="ANK" evidence="6">
    <location>
        <begin position="246"/>
        <end position="278"/>
    </location>
</feature>
<feature type="domain" description="SOCS box" evidence="8">
    <location>
        <begin position="428"/>
        <end position="473"/>
    </location>
</feature>
<dbReference type="FunFam" id="1.10.750.20:FF:000001">
    <property type="entry name" value="Ankyrin repeat and SOCS box containing 1"/>
    <property type="match status" value="1"/>
</dbReference>
<dbReference type="PANTHER" id="PTHR24136">
    <property type="entry name" value="SOWAH (DROSOPHILA) HOMOLOG"/>
    <property type="match status" value="1"/>
</dbReference>
<dbReference type="PROSITE" id="PS50225">
    <property type="entry name" value="SOCS"/>
    <property type="match status" value="1"/>
</dbReference>
<feature type="repeat" description="ANK" evidence="6">
    <location>
        <begin position="279"/>
        <end position="307"/>
    </location>
</feature>
<feature type="repeat" description="ANK" evidence="6">
    <location>
        <begin position="344"/>
        <end position="376"/>
    </location>
</feature>
<keyword evidence="3" id="KW-0677">Repeat</keyword>
<dbReference type="FunFam" id="1.25.40.20:FF:000016">
    <property type="entry name" value="Ankyrin repeat and SOCS box containing 5"/>
    <property type="match status" value="1"/>
</dbReference>